<comment type="caution">
    <text evidence="2">The sequence shown here is derived from an EMBL/GenBank/DDBJ whole genome shotgun (WGS) entry which is preliminary data.</text>
</comment>
<reference evidence="2" key="1">
    <citation type="submission" date="2020-07" db="EMBL/GenBank/DDBJ databases">
        <title>Multicomponent nature underlies the extraordinary mechanical properties of spider dragline silk.</title>
        <authorList>
            <person name="Kono N."/>
            <person name="Nakamura H."/>
            <person name="Mori M."/>
            <person name="Yoshida Y."/>
            <person name="Ohtoshi R."/>
            <person name="Malay A.D."/>
            <person name="Moran D.A.P."/>
            <person name="Tomita M."/>
            <person name="Numata K."/>
            <person name="Arakawa K."/>
        </authorList>
    </citation>
    <scope>NUCLEOTIDE SEQUENCE</scope>
</reference>
<dbReference type="EMBL" id="BMAO01020889">
    <property type="protein sequence ID" value="GFQ70563.1"/>
    <property type="molecule type" value="Genomic_DNA"/>
</dbReference>
<gene>
    <name evidence="2" type="ORF">TNCT_295361</name>
</gene>
<keyword evidence="3" id="KW-1185">Reference proteome</keyword>
<dbReference type="Proteomes" id="UP000887116">
    <property type="component" value="Unassembled WGS sequence"/>
</dbReference>
<feature type="region of interest" description="Disordered" evidence="1">
    <location>
        <begin position="1"/>
        <end position="21"/>
    </location>
</feature>
<evidence type="ECO:0000313" key="3">
    <source>
        <dbReference type="Proteomes" id="UP000887116"/>
    </source>
</evidence>
<evidence type="ECO:0000313" key="2">
    <source>
        <dbReference type="EMBL" id="GFQ70563.1"/>
    </source>
</evidence>
<evidence type="ECO:0000256" key="1">
    <source>
        <dbReference type="SAM" id="MobiDB-lite"/>
    </source>
</evidence>
<organism evidence="2 3">
    <name type="scientific">Trichonephila clavata</name>
    <name type="common">Joro spider</name>
    <name type="synonym">Nephila clavata</name>
    <dbReference type="NCBI Taxonomy" id="2740835"/>
    <lineage>
        <taxon>Eukaryota</taxon>
        <taxon>Metazoa</taxon>
        <taxon>Ecdysozoa</taxon>
        <taxon>Arthropoda</taxon>
        <taxon>Chelicerata</taxon>
        <taxon>Arachnida</taxon>
        <taxon>Araneae</taxon>
        <taxon>Araneomorphae</taxon>
        <taxon>Entelegynae</taxon>
        <taxon>Araneoidea</taxon>
        <taxon>Nephilidae</taxon>
        <taxon>Trichonephila</taxon>
    </lineage>
</organism>
<sequence length="79" mass="9248">MGLSSNNDDVEELVEEHSEKLTTEELQELKKTGTRIKYKNTFFRLEGDRGRPYLISKRALCQNGWMSKIFHTQRCTPLT</sequence>
<accession>A0A8X6KFR3</accession>
<name>A0A8X6KFR3_TRICU</name>
<dbReference type="AlphaFoldDB" id="A0A8X6KFR3"/>
<proteinExistence type="predicted"/>
<protein>
    <submittedName>
        <fullName evidence="2">Uncharacterized protein</fullName>
    </submittedName>
</protein>